<dbReference type="PANTHER" id="PTHR43431">
    <property type="entry name" value="OXIDOREDUCTASE, SHORT CHAIN DEHYDROGENASE/REDUCTASE FAMILY (AFU_ORTHOLOGUE AFUA_5G14000)"/>
    <property type="match status" value="1"/>
</dbReference>
<reference evidence="2" key="1">
    <citation type="submission" date="2024-02" db="EMBL/GenBank/DDBJ databases">
        <authorList>
            <consortium name="ELIXIR-Norway"/>
            <consortium name="Elixir Norway"/>
        </authorList>
    </citation>
    <scope>NUCLEOTIDE SEQUENCE</scope>
</reference>
<keyword evidence="1" id="KW-0812">Transmembrane</keyword>
<evidence type="ECO:0000256" key="1">
    <source>
        <dbReference type="SAM" id="Phobius"/>
    </source>
</evidence>
<proteinExistence type="predicted"/>
<organism evidence="2 3">
    <name type="scientific">Sphagnum jensenii</name>
    <dbReference type="NCBI Taxonomy" id="128206"/>
    <lineage>
        <taxon>Eukaryota</taxon>
        <taxon>Viridiplantae</taxon>
        <taxon>Streptophyta</taxon>
        <taxon>Embryophyta</taxon>
        <taxon>Bryophyta</taxon>
        <taxon>Sphagnophytina</taxon>
        <taxon>Sphagnopsida</taxon>
        <taxon>Sphagnales</taxon>
        <taxon>Sphagnaceae</taxon>
        <taxon>Sphagnum</taxon>
    </lineage>
</organism>
<feature type="transmembrane region" description="Helical" evidence="1">
    <location>
        <begin position="43"/>
        <end position="63"/>
    </location>
</feature>
<evidence type="ECO:0000313" key="2">
    <source>
        <dbReference type="EMBL" id="CAK9261934.1"/>
    </source>
</evidence>
<evidence type="ECO:0000313" key="3">
    <source>
        <dbReference type="Proteomes" id="UP001497444"/>
    </source>
</evidence>
<name>A0ABP0W586_9BRYO</name>
<protein>
    <submittedName>
        <fullName evidence="2">Uncharacterized protein</fullName>
    </submittedName>
</protein>
<accession>A0ABP0W586</accession>
<keyword evidence="1" id="KW-0472">Membrane</keyword>
<dbReference type="EMBL" id="OZ020109">
    <property type="protein sequence ID" value="CAK9261934.1"/>
    <property type="molecule type" value="Genomic_DNA"/>
</dbReference>
<dbReference type="InterPro" id="IPR036291">
    <property type="entry name" value="NAD(P)-bd_dom_sf"/>
</dbReference>
<gene>
    <name evidence="2" type="ORF">CSSPJE1EN1_LOCUS7412</name>
</gene>
<dbReference type="Gene3D" id="3.40.50.720">
    <property type="entry name" value="NAD(P)-binding Rossmann-like Domain"/>
    <property type="match status" value="1"/>
</dbReference>
<dbReference type="SUPFAM" id="SSF51735">
    <property type="entry name" value="NAD(P)-binding Rossmann-fold domains"/>
    <property type="match status" value="1"/>
</dbReference>
<keyword evidence="1" id="KW-1133">Transmembrane helix</keyword>
<dbReference type="Proteomes" id="UP001497444">
    <property type="component" value="Chromosome 14"/>
</dbReference>
<keyword evidence="3" id="KW-1185">Reference proteome</keyword>
<dbReference type="PANTHER" id="PTHR43431:SF1">
    <property type="entry name" value="OS08G0476300 PROTEIN"/>
    <property type="match status" value="1"/>
</dbReference>
<sequence>MVGVAVVVGVGPGLGLAIARRFAHEKYTVAILSRDLGYPLPTSLSLFSFSDVVSLFFGWCSGFRACYHPVQRFPVCRVSEDPREFSNCDQ</sequence>